<dbReference type="AlphaFoldDB" id="A0A803LQJ0"/>
<dbReference type="EnsemblPlants" id="AUR62017219-RA">
    <property type="protein sequence ID" value="AUR62017219-RA:cds"/>
    <property type="gene ID" value="AUR62017219"/>
</dbReference>
<reference evidence="1" key="2">
    <citation type="submission" date="2021-03" db="UniProtKB">
        <authorList>
            <consortium name="EnsemblPlants"/>
        </authorList>
    </citation>
    <scope>IDENTIFICATION</scope>
</reference>
<sequence>MMSIELRIGVEVEKQEEDGYYTKEAINKAISIVMNEQNEVAKEARANRVKWREFLLREGPCLEDSYISSFIESLKQLLV</sequence>
<reference evidence="1" key="1">
    <citation type="journal article" date="2017" name="Nature">
        <title>The genome of Chenopodium quinoa.</title>
        <authorList>
            <person name="Jarvis D.E."/>
            <person name="Ho Y.S."/>
            <person name="Lightfoot D.J."/>
            <person name="Schmoeckel S.M."/>
            <person name="Li B."/>
            <person name="Borm T.J.A."/>
            <person name="Ohyanagi H."/>
            <person name="Mineta K."/>
            <person name="Michell C.T."/>
            <person name="Saber N."/>
            <person name="Kharbatia N.M."/>
            <person name="Rupper R.R."/>
            <person name="Sharp A.R."/>
            <person name="Dally N."/>
            <person name="Boughton B.A."/>
            <person name="Woo Y.H."/>
            <person name="Gao G."/>
            <person name="Schijlen E.G.W.M."/>
            <person name="Guo X."/>
            <person name="Momin A.A."/>
            <person name="Negrao S."/>
            <person name="Al-Babili S."/>
            <person name="Gehring C."/>
            <person name="Roessner U."/>
            <person name="Jung C."/>
            <person name="Murphy K."/>
            <person name="Arold S.T."/>
            <person name="Gojobori T."/>
            <person name="van der Linden C.G."/>
            <person name="van Loo E.N."/>
            <person name="Jellen E.N."/>
            <person name="Maughan P.J."/>
            <person name="Tester M."/>
        </authorList>
    </citation>
    <scope>NUCLEOTIDE SEQUENCE [LARGE SCALE GENOMIC DNA]</scope>
    <source>
        <strain evidence="1">cv. PI 614886</strain>
    </source>
</reference>
<dbReference type="SMR" id="A0A803LQJ0"/>
<proteinExistence type="predicted"/>
<evidence type="ECO:0000313" key="2">
    <source>
        <dbReference type="Proteomes" id="UP000596660"/>
    </source>
</evidence>
<protein>
    <submittedName>
        <fullName evidence="1">Uncharacterized protein</fullName>
    </submittedName>
</protein>
<organism evidence="1 2">
    <name type="scientific">Chenopodium quinoa</name>
    <name type="common">Quinoa</name>
    <dbReference type="NCBI Taxonomy" id="63459"/>
    <lineage>
        <taxon>Eukaryota</taxon>
        <taxon>Viridiplantae</taxon>
        <taxon>Streptophyta</taxon>
        <taxon>Embryophyta</taxon>
        <taxon>Tracheophyta</taxon>
        <taxon>Spermatophyta</taxon>
        <taxon>Magnoliopsida</taxon>
        <taxon>eudicotyledons</taxon>
        <taxon>Gunneridae</taxon>
        <taxon>Pentapetalae</taxon>
        <taxon>Caryophyllales</taxon>
        <taxon>Chenopodiaceae</taxon>
        <taxon>Chenopodioideae</taxon>
        <taxon>Atripliceae</taxon>
        <taxon>Chenopodium</taxon>
    </lineage>
</organism>
<keyword evidence="2" id="KW-1185">Reference proteome</keyword>
<dbReference type="OMA" id="ISIVMNE"/>
<accession>A0A803LQJ0</accession>
<dbReference type="Proteomes" id="UP000596660">
    <property type="component" value="Unplaced"/>
</dbReference>
<evidence type="ECO:0000313" key="1">
    <source>
        <dbReference type="EnsemblPlants" id="AUR62017219-RA:cds"/>
    </source>
</evidence>
<dbReference type="Gramene" id="AUR62017219-RA">
    <property type="protein sequence ID" value="AUR62017219-RA:cds"/>
    <property type="gene ID" value="AUR62017219"/>
</dbReference>
<name>A0A803LQJ0_CHEQI</name>